<gene>
    <name evidence="6" type="ORF">A4A58_10185</name>
</gene>
<evidence type="ECO:0000259" key="5">
    <source>
        <dbReference type="Pfam" id="PF13458"/>
    </source>
</evidence>
<dbReference type="InterPro" id="IPR028082">
    <property type="entry name" value="Peripla_BP_I"/>
</dbReference>
<dbReference type="RefSeq" id="WP_068735072.1">
    <property type="nucleotide sequence ID" value="NZ_LVYV01000023.1"/>
</dbReference>
<evidence type="ECO:0000256" key="1">
    <source>
        <dbReference type="ARBA" id="ARBA00010062"/>
    </source>
</evidence>
<accession>A0A163YPH6</accession>
<dbReference type="PANTHER" id="PTHR30483">
    <property type="entry name" value="LEUCINE-SPECIFIC-BINDING PROTEIN"/>
    <property type="match status" value="1"/>
</dbReference>
<dbReference type="Proteomes" id="UP000076574">
    <property type="component" value="Unassembled WGS sequence"/>
</dbReference>
<organism evidence="6 7">
    <name type="scientific">Tardiphaga robiniae</name>
    <dbReference type="NCBI Taxonomy" id="943830"/>
    <lineage>
        <taxon>Bacteria</taxon>
        <taxon>Pseudomonadati</taxon>
        <taxon>Pseudomonadota</taxon>
        <taxon>Alphaproteobacteria</taxon>
        <taxon>Hyphomicrobiales</taxon>
        <taxon>Nitrobacteraceae</taxon>
        <taxon>Tardiphaga</taxon>
    </lineage>
</organism>
<evidence type="ECO:0000256" key="3">
    <source>
        <dbReference type="ARBA" id="ARBA00022970"/>
    </source>
</evidence>
<comment type="similarity">
    <text evidence="1">Belongs to the leucine-binding protein family.</text>
</comment>
<evidence type="ECO:0000256" key="2">
    <source>
        <dbReference type="ARBA" id="ARBA00022729"/>
    </source>
</evidence>
<dbReference type="GO" id="GO:0006865">
    <property type="term" value="P:amino acid transport"/>
    <property type="evidence" value="ECO:0007669"/>
    <property type="project" value="UniProtKB-KW"/>
</dbReference>
<keyword evidence="3" id="KW-0029">Amino-acid transport</keyword>
<feature type="signal peptide" evidence="4">
    <location>
        <begin position="1"/>
        <end position="27"/>
    </location>
</feature>
<proteinExistence type="inferred from homology"/>
<keyword evidence="2 4" id="KW-0732">Signal</keyword>
<dbReference type="PANTHER" id="PTHR30483:SF6">
    <property type="entry name" value="PERIPLASMIC BINDING PROTEIN OF ABC TRANSPORTER FOR NATURAL AMINO ACIDS"/>
    <property type="match status" value="1"/>
</dbReference>
<feature type="chain" id="PRO_5007847940" evidence="4">
    <location>
        <begin position="28"/>
        <end position="408"/>
    </location>
</feature>
<evidence type="ECO:0000256" key="4">
    <source>
        <dbReference type="SAM" id="SignalP"/>
    </source>
</evidence>
<sequence length="408" mass="43462">MKRRTFLAGLGATGVSSAIFSPAIVRAAADTPLKFGVLSDMTGLFADNGGQGSVAAAQLAIEECGGKVLGKAIELIQADHLNKPDVGGNIARQWYDQEGVDVILDVPVSSVCIAVQTFAKDRNKMFITSAGGSADLSGKFCSPNFIQWTYNTYALANVAGKAMLQRGGDTWFFVVADYAFGQALERDVTEVAVKGGGKALGRAPHPINTADFSSQLLTAKSSGAKVIAIANAGSDTQNAIKQAEEFGLMGGDQKMIALLIDVNDIRSVGLKSAQGLLVTSGFYWNMDDRTRAFSKRYAAKMGKPPSMMQAGVYSSTLNYIKSVEAANTKDPAAVVKDLQGRTFDDAFLRNGKLRPDNLMVHDMYLAEVKKPSEVTDSYDVFRILATVKGEDAFSPLSASACPMVMSKK</sequence>
<dbReference type="CDD" id="cd06327">
    <property type="entry name" value="PBP1_SBP-like"/>
    <property type="match status" value="1"/>
</dbReference>
<dbReference type="SUPFAM" id="SSF53822">
    <property type="entry name" value="Periplasmic binding protein-like I"/>
    <property type="match status" value="1"/>
</dbReference>
<dbReference type="STRING" id="943830.A4A58_10185"/>
<dbReference type="AlphaFoldDB" id="A0A163YPH6"/>
<dbReference type="Pfam" id="PF13458">
    <property type="entry name" value="Peripla_BP_6"/>
    <property type="match status" value="1"/>
</dbReference>
<protein>
    <submittedName>
        <fullName evidence="6">ABC transporter permease</fullName>
    </submittedName>
</protein>
<name>A0A163YPH6_9BRAD</name>
<evidence type="ECO:0000313" key="6">
    <source>
        <dbReference type="EMBL" id="KZD22389.1"/>
    </source>
</evidence>
<comment type="caution">
    <text evidence="6">The sequence shown here is derived from an EMBL/GenBank/DDBJ whole genome shotgun (WGS) entry which is preliminary data.</text>
</comment>
<reference evidence="6 7" key="1">
    <citation type="submission" date="2016-03" db="EMBL/GenBank/DDBJ databases">
        <title>Microsymbionts genomes from the relict species Vavilovia formosa (Stev.) Fed.</title>
        <authorList>
            <person name="Kopat V."/>
            <person name="Chirak E."/>
            <person name="Kimeklis A."/>
            <person name="Andronov E."/>
        </authorList>
    </citation>
    <scope>NUCLEOTIDE SEQUENCE [LARGE SCALE GENOMIC DNA]</scope>
    <source>
        <strain evidence="6 7">Vaf07</strain>
    </source>
</reference>
<keyword evidence="3" id="KW-0813">Transport</keyword>
<dbReference type="OrthoDB" id="8265818at2"/>
<dbReference type="InterPro" id="IPR051010">
    <property type="entry name" value="BCAA_transport"/>
</dbReference>
<keyword evidence="7" id="KW-1185">Reference proteome</keyword>
<dbReference type="Gene3D" id="3.40.50.2300">
    <property type="match status" value="2"/>
</dbReference>
<dbReference type="InterPro" id="IPR028081">
    <property type="entry name" value="Leu-bd"/>
</dbReference>
<evidence type="ECO:0000313" key="7">
    <source>
        <dbReference type="Proteomes" id="UP000076574"/>
    </source>
</evidence>
<dbReference type="EMBL" id="LVYV01000023">
    <property type="protein sequence ID" value="KZD22389.1"/>
    <property type="molecule type" value="Genomic_DNA"/>
</dbReference>
<feature type="domain" description="Leucine-binding protein" evidence="5">
    <location>
        <begin position="32"/>
        <end position="369"/>
    </location>
</feature>